<dbReference type="InterPro" id="IPR002156">
    <property type="entry name" value="RNaseH_domain"/>
</dbReference>
<dbReference type="AlphaFoldDB" id="A0A7J9EID4"/>
<name>A0A7J9EID4_9ROSI</name>
<dbReference type="InterPro" id="IPR044730">
    <property type="entry name" value="RNase_H-like_dom_plant"/>
</dbReference>
<dbReference type="GO" id="GO:0004523">
    <property type="term" value="F:RNA-DNA hybrid ribonuclease activity"/>
    <property type="evidence" value="ECO:0007669"/>
    <property type="project" value="InterPro"/>
</dbReference>
<comment type="caution">
    <text evidence="2">The sequence shown here is derived from an EMBL/GenBank/DDBJ whole genome shotgun (WGS) entry which is preliminary data.</text>
</comment>
<sequence length="177" mass="19789">MWGYDGWKPPEAPFLKINFDATFKAHFAKSYSGLVIRDDRSRIIGKRVILNEYVSFVFAAKALAYLQALKLGVEMGLRDVVIKGDSLTVIKKGKSSSMDRSKIGVFIQDIKFEQRKFREVWFTFISRSTNGSAHALTQKGWIRGESLRVGLDGRLVTLEAQDNLVKGVEGEDGVAGL</sequence>
<dbReference type="Proteomes" id="UP000593568">
    <property type="component" value="Unassembled WGS sequence"/>
</dbReference>
<dbReference type="InterPro" id="IPR036397">
    <property type="entry name" value="RNaseH_sf"/>
</dbReference>
<dbReference type="GO" id="GO:0003676">
    <property type="term" value="F:nucleic acid binding"/>
    <property type="evidence" value="ECO:0007669"/>
    <property type="project" value="InterPro"/>
</dbReference>
<dbReference type="SUPFAM" id="SSF53098">
    <property type="entry name" value="Ribonuclease H-like"/>
    <property type="match status" value="1"/>
</dbReference>
<dbReference type="PANTHER" id="PTHR47074">
    <property type="entry name" value="BNAC02G40300D PROTEIN"/>
    <property type="match status" value="1"/>
</dbReference>
<evidence type="ECO:0000259" key="1">
    <source>
        <dbReference type="Pfam" id="PF13456"/>
    </source>
</evidence>
<dbReference type="CDD" id="cd06222">
    <property type="entry name" value="RNase_H_like"/>
    <property type="match status" value="1"/>
</dbReference>
<proteinExistence type="predicted"/>
<evidence type="ECO:0000313" key="2">
    <source>
        <dbReference type="EMBL" id="MBA0772802.1"/>
    </source>
</evidence>
<accession>A0A7J9EID4</accession>
<dbReference type="InterPro" id="IPR052929">
    <property type="entry name" value="RNase_H-like_EbsB-rel"/>
</dbReference>
<reference evidence="2 3" key="1">
    <citation type="journal article" date="2019" name="Genome Biol. Evol.">
        <title>Insights into the evolution of the New World diploid cottons (Gossypium, subgenus Houzingenia) based on genome sequencing.</title>
        <authorList>
            <person name="Grover C.E."/>
            <person name="Arick M.A. 2nd"/>
            <person name="Thrash A."/>
            <person name="Conover J.L."/>
            <person name="Sanders W.S."/>
            <person name="Peterson D.G."/>
            <person name="Frelichowski J.E."/>
            <person name="Scheffler J.A."/>
            <person name="Scheffler B.E."/>
            <person name="Wendel J.F."/>
        </authorList>
    </citation>
    <scope>NUCLEOTIDE SEQUENCE [LARGE SCALE GENOMIC DNA]</scope>
    <source>
        <strain evidence="2">8</strain>
        <tissue evidence="2">Leaf</tissue>
    </source>
</reference>
<dbReference type="PANTHER" id="PTHR47074:SF61">
    <property type="entry name" value="RNASE H TYPE-1 DOMAIN-CONTAINING PROTEIN"/>
    <property type="match status" value="1"/>
</dbReference>
<protein>
    <recommendedName>
        <fullName evidence="1">RNase H type-1 domain-containing protein</fullName>
    </recommendedName>
</protein>
<dbReference type="EMBL" id="JABEZW010000008">
    <property type="protein sequence ID" value="MBA0772802.1"/>
    <property type="molecule type" value="Genomic_DNA"/>
</dbReference>
<keyword evidence="3" id="KW-1185">Reference proteome</keyword>
<dbReference type="Pfam" id="PF13456">
    <property type="entry name" value="RVT_3"/>
    <property type="match status" value="1"/>
</dbReference>
<gene>
    <name evidence="2" type="ORF">Gotri_008122</name>
</gene>
<dbReference type="Gene3D" id="3.30.420.10">
    <property type="entry name" value="Ribonuclease H-like superfamily/Ribonuclease H"/>
    <property type="match status" value="1"/>
</dbReference>
<feature type="domain" description="RNase H type-1" evidence="1">
    <location>
        <begin position="18"/>
        <end position="139"/>
    </location>
</feature>
<dbReference type="InterPro" id="IPR012337">
    <property type="entry name" value="RNaseH-like_sf"/>
</dbReference>
<organism evidence="2 3">
    <name type="scientific">Gossypium trilobum</name>
    <dbReference type="NCBI Taxonomy" id="34281"/>
    <lineage>
        <taxon>Eukaryota</taxon>
        <taxon>Viridiplantae</taxon>
        <taxon>Streptophyta</taxon>
        <taxon>Embryophyta</taxon>
        <taxon>Tracheophyta</taxon>
        <taxon>Spermatophyta</taxon>
        <taxon>Magnoliopsida</taxon>
        <taxon>eudicotyledons</taxon>
        <taxon>Gunneridae</taxon>
        <taxon>Pentapetalae</taxon>
        <taxon>rosids</taxon>
        <taxon>malvids</taxon>
        <taxon>Malvales</taxon>
        <taxon>Malvaceae</taxon>
        <taxon>Malvoideae</taxon>
        <taxon>Gossypium</taxon>
    </lineage>
</organism>
<evidence type="ECO:0000313" key="3">
    <source>
        <dbReference type="Proteomes" id="UP000593568"/>
    </source>
</evidence>